<name>A0A9D1DKE9_9FIRM</name>
<dbReference type="InterPro" id="IPR017587">
    <property type="entry name" value="YqeC"/>
</dbReference>
<dbReference type="EMBL" id="DVHH01000060">
    <property type="protein sequence ID" value="HIR54409.1"/>
    <property type="molecule type" value="Genomic_DNA"/>
</dbReference>
<protein>
    <submittedName>
        <fullName evidence="1">Selenium-dependent hydroxylase accessory protein YqeC</fullName>
    </submittedName>
</protein>
<evidence type="ECO:0000313" key="2">
    <source>
        <dbReference type="Proteomes" id="UP000824238"/>
    </source>
</evidence>
<accession>A0A9D1DKE9</accession>
<proteinExistence type="predicted"/>
<dbReference type="AlphaFoldDB" id="A0A9D1DKE9"/>
<dbReference type="Pfam" id="PF19842">
    <property type="entry name" value="YqeC"/>
    <property type="match status" value="1"/>
</dbReference>
<comment type="caution">
    <text evidence="1">The sequence shown here is derived from an EMBL/GenBank/DDBJ whole genome shotgun (WGS) entry which is preliminary data.</text>
</comment>
<evidence type="ECO:0000313" key="1">
    <source>
        <dbReference type="EMBL" id="HIR54409.1"/>
    </source>
</evidence>
<dbReference type="NCBIfam" id="TIGR03172">
    <property type="entry name" value="selenium cofactor biosynthesis protein YqeC"/>
    <property type="match status" value="1"/>
</dbReference>
<gene>
    <name evidence="1" type="primary">yqeC</name>
    <name evidence="1" type="ORF">IAD36_02250</name>
</gene>
<organism evidence="1 2">
    <name type="scientific">Candidatus Scatomorpha intestinigallinarum</name>
    <dbReference type="NCBI Taxonomy" id="2840923"/>
    <lineage>
        <taxon>Bacteria</taxon>
        <taxon>Bacillati</taxon>
        <taxon>Bacillota</taxon>
        <taxon>Clostridia</taxon>
        <taxon>Eubacteriales</taxon>
        <taxon>Candidatus Scatomorpha</taxon>
    </lineage>
</organism>
<reference evidence="1" key="2">
    <citation type="journal article" date="2021" name="PeerJ">
        <title>Extensive microbial diversity within the chicken gut microbiome revealed by metagenomics and culture.</title>
        <authorList>
            <person name="Gilroy R."/>
            <person name="Ravi A."/>
            <person name="Getino M."/>
            <person name="Pursley I."/>
            <person name="Horton D.L."/>
            <person name="Alikhan N.F."/>
            <person name="Baker D."/>
            <person name="Gharbi K."/>
            <person name="Hall N."/>
            <person name="Watson M."/>
            <person name="Adriaenssens E.M."/>
            <person name="Foster-Nyarko E."/>
            <person name="Jarju S."/>
            <person name="Secka A."/>
            <person name="Antonio M."/>
            <person name="Oren A."/>
            <person name="Chaudhuri R.R."/>
            <person name="La Ragione R."/>
            <person name="Hildebrand F."/>
            <person name="Pallen M.J."/>
        </authorList>
    </citation>
    <scope>NUCLEOTIDE SEQUENCE</scope>
    <source>
        <strain evidence="1">ChiGjej3B3-7149</strain>
    </source>
</reference>
<dbReference type="Proteomes" id="UP000824238">
    <property type="component" value="Unassembled WGS sequence"/>
</dbReference>
<reference evidence="1" key="1">
    <citation type="submission" date="2020-10" db="EMBL/GenBank/DDBJ databases">
        <authorList>
            <person name="Gilroy R."/>
        </authorList>
    </citation>
    <scope>NUCLEOTIDE SEQUENCE</scope>
    <source>
        <strain evidence="1">ChiGjej3B3-7149</strain>
    </source>
</reference>
<sequence>MQFCEALGLGRGITSIIGSGGKSSLLDRLAEELRELGRVVLCTTTHMFPPPGLRTLQNASSQDVERALAEDGAVCLGELAPDGRLHAPALPISELARLADYVVVEADGSKRLPLKAHAPHEPVIPPGTERTVCVLGLTGLGRPIAEAAHRPELYARLADCRPEDAATPERAANVLNREALADIYYLNQADAAPEAAPALARLLERPATWGSLHGRWLQCSF</sequence>